<comment type="similarity">
    <text evidence="1">Belongs to the DNA/RNA non-specific endonuclease family.</text>
</comment>
<sequence length="388" mass="43958">MAPHVISVRFVSGFVFGAASGVAALKLYLYEEQKTDRVRFVSGFVFGAASGVAALKLYLYEEQKTDRVRFVSGFVFGAASGVAALKLYLYEEQKTDRGSSIHRLIERFGLPQTGAETRFYLNHVLSYDQARRTPRWVAEHLSAHRLLGQAERKHCKFKPDPSIPELFSAQNEDYLRSGWSRGHMAPAGDNKISEQAMAETFYLSNIVPQNYENNAGFWNRLEMYCRELTQSFADVWVISGPLLLPQTSEDGSRTVSYQKDSSSDSLALGAFVVPNAPIGFDHQLTEFQVSLSDLERMSGLTFFPAVEQREELKNLCDVDSCQLMDFRRFTLYISGRKVASARTMARLEKIMTELKDAGITPDEYLSSLYLEKKRELAEKEEHEKKPEQ</sequence>
<accession>A0ABQ8LEF1</accession>
<keyword evidence="2" id="KW-1133">Transmembrane helix</keyword>
<dbReference type="Gene3D" id="6.10.250.1250">
    <property type="match status" value="1"/>
</dbReference>
<dbReference type="InterPro" id="IPR001604">
    <property type="entry name" value="Endo_G_ENPP1-like_dom"/>
</dbReference>
<dbReference type="SMART" id="SM00477">
    <property type="entry name" value="NUC"/>
    <property type="match status" value="1"/>
</dbReference>
<dbReference type="InterPro" id="IPR020821">
    <property type="entry name" value="ENPP1-3/EXOG-like_nuc-like"/>
</dbReference>
<organism evidence="5 6">
    <name type="scientific">Labeo rohita</name>
    <name type="common">Indian major carp</name>
    <name type="synonym">Cyprinus rohita</name>
    <dbReference type="NCBI Taxonomy" id="84645"/>
    <lineage>
        <taxon>Eukaryota</taxon>
        <taxon>Metazoa</taxon>
        <taxon>Chordata</taxon>
        <taxon>Craniata</taxon>
        <taxon>Vertebrata</taxon>
        <taxon>Euteleostomi</taxon>
        <taxon>Actinopterygii</taxon>
        <taxon>Neopterygii</taxon>
        <taxon>Teleostei</taxon>
        <taxon>Ostariophysi</taxon>
        <taxon>Cypriniformes</taxon>
        <taxon>Cyprinidae</taxon>
        <taxon>Labeoninae</taxon>
        <taxon>Labeonini</taxon>
        <taxon>Labeo</taxon>
    </lineage>
</organism>
<dbReference type="PANTHER" id="PTHR13966">
    <property type="entry name" value="ENDONUCLEASE RELATED"/>
    <property type="match status" value="1"/>
</dbReference>
<dbReference type="InterPro" id="IPR041003">
    <property type="entry name" value="Exog_C"/>
</dbReference>
<keyword evidence="6" id="KW-1185">Reference proteome</keyword>
<dbReference type="EMBL" id="JACTAM010000024">
    <property type="protein sequence ID" value="KAI2648735.1"/>
    <property type="molecule type" value="Genomic_DNA"/>
</dbReference>
<proteinExistence type="inferred from homology"/>
<evidence type="ECO:0000256" key="2">
    <source>
        <dbReference type="SAM" id="Phobius"/>
    </source>
</evidence>
<feature type="domain" description="ENPP1-3/EXOG-like endonuclease/phosphodiesterase" evidence="3">
    <location>
        <begin position="120"/>
        <end position="309"/>
    </location>
</feature>
<comment type="caution">
    <text evidence="5">The sequence shown here is derived from an EMBL/GenBank/DDBJ whole genome shotgun (WGS) entry which is preliminary data.</text>
</comment>
<evidence type="ECO:0000313" key="6">
    <source>
        <dbReference type="Proteomes" id="UP000830375"/>
    </source>
</evidence>
<feature type="transmembrane region" description="Helical" evidence="2">
    <location>
        <begin position="40"/>
        <end position="58"/>
    </location>
</feature>
<dbReference type="InterPro" id="IPR040255">
    <property type="entry name" value="Non-specific_endonuclease"/>
</dbReference>
<dbReference type="InterPro" id="IPR044925">
    <property type="entry name" value="His-Me_finger_sf"/>
</dbReference>
<evidence type="ECO:0000256" key="1">
    <source>
        <dbReference type="ARBA" id="ARBA00010052"/>
    </source>
</evidence>
<dbReference type="Pfam" id="PF18026">
    <property type="entry name" value="Exog_C"/>
    <property type="match status" value="1"/>
</dbReference>
<keyword evidence="2" id="KW-0812">Transmembrane</keyword>
<dbReference type="SUPFAM" id="SSF54060">
    <property type="entry name" value="His-Me finger endonucleases"/>
    <property type="match status" value="1"/>
</dbReference>
<dbReference type="Gene3D" id="3.40.570.10">
    <property type="entry name" value="Extracellular Endonuclease, subunit A"/>
    <property type="match status" value="1"/>
</dbReference>
<dbReference type="PANTHER" id="PTHR13966:SF19">
    <property type="entry name" value="NUCLEASE EXOG, MITOCHONDRIAL"/>
    <property type="match status" value="1"/>
</dbReference>
<protein>
    <submittedName>
        <fullName evidence="5">Nuclease EXOG, mitochondrial</fullName>
    </submittedName>
</protein>
<evidence type="ECO:0000313" key="5">
    <source>
        <dbReference type="EMBL" id="KAI2648735.1"/>
    </source>
</evidence>
<dbReference type="Proteomes" id="UP000830375">
    <property type="component" value="Unassembled WGS sequence"/>
</dbReference>
<keyword evidence="2" id="KW-0472">Membrane</keyword>
<gene>
    <name evidence="5" type="ORF">H4Q32_019850</name>
</gene>
<dbReference type="CDD" id="cd00091">
    <property type="entry name" value="NUC"/>
    <property type="match status" value="1"/>
</dbReference>
<name>A0ABQ8LEF1_LABRO</name>
<feature type="transmembrane region" description="Helical" evidence="2">
    <location>
        <begin position="6"/>
        <end position="28"/>
    </location>
</feature>
<dbReference type="InterPro" id="IPR044929">
    <property type="entry name" value="DNA/RNA_non-sp_Endonuclease_sf"/>
</dbReference>
<evidence type="ECO:0000259" key="4">
    <source>
        <dbReference type="SMART" id="SM00892"/>
    </source>
</evidence>
<reference evidence="5 6" key="1">
    <citation type="submission" date="2022-01" db="EMBL/GenBank/DDBJ databases">
        <title>A high-quality chromosome-level genome assembly of rohu carp, Labeo rohita.</title>
        <authorList>
            <person name="Arick M.A. II"/>
            <person name="Hsu C.-Y."/>
            <person name="Magbanua Z."/>
            <person name="Pechanova O."/>
            <person name="Grover C."/>
            <person name="Miller E."/>
            <person name="Thrash A."/>
            <person name="Ezzel L."/>
            <person name="Alam S."/>
            <person name="Benzie J."/>
            <person name="Hamilton M."/>
            <person name="Karsi A."/>
            <person name="Lawrence M.L."/>
            <person name="Peterson D.G."/>
        </authorList>
    </citation>
    <scope>NUCLEOTIDE SEQUENCE [LARGE SCALE GENOMIC DNA]</scope>
    <source>
        <strain evidence="6">BAU-BD-2019</strain>
        <tissue evidence="5">Blood</tissue>
    </source>
</reference>
<evidence type="ECO:0000259" key="3">
    <source>
        <dbReference type="SMART" id="SM00477"/>
    </source>
</evidence>
<feature type="domain" description="DNA/RNA non-specific endonuclease/pyrophosphatase/phosphodiesterase" evidence="4">
    <location>
        <begin position="119"/>
        <end position="309"/>
    </location>
</feature>
<feature type="transmembrane region" description="Helical" evidence="2">
    <location>
        <begin position="70"/>
        <end position="89"/>
    </location>
</feature>
<dbReference type="Pfam" id="PF01223">
    <property type="entry name" value="Endonuclease_NS"/>
    <property type="match status" value="1"/>
</dbReference>
<dbReference type="SMART" id="SM00892">
    <property type="entry name" value="Endonuclease_NS"/>
    <property type="match status" value="1"/>
</dbReference>